<dbReference type="InterPro" id="IPR010106">
    <property type="entry name" value="RpnA"/>
</dbReference>
<dbReference type="NCBIfam" id="TIGR01784">
    <property type="entry name" value="T_den_put_tspse"/>
    <property type="match status" value="1"/>
</dbReference>
<dbReference type="PATRIC" id="fig|272123.3.peg.2567"/>
<evidence type="ECO:0008006" key="3">
    <source>
        <dbReference type="Google" id="ProtNLM"/>
    </source>
</evidence>
<proteinExistence type="predicted"/>
<evidence type="ECO:0000313" key="1">
    <source>
        <dbReference type="EMBL" id="AFZ57814.1"/>
    </source>
</evidence>
<dbReference type="HOGENOM" id="CLU_057504_1_0_3"/>
<dbReference type="Proteomes" id="UP000010474">
    <property type="component" value="Chromosome"/>
</dbReference>
<dbReference type="AlphaFoldDB" id="K9ZGE0"/>
<sequence length="286" mass="33675">MAAKYFNPYTDFGFKKLFGEEGSKDLLIDFLNQLLPIHHQIQQLTFKNPENLADTIAERKAIFDIYCESKIGDKFIVEMQKAKIKYFKDRALFYSTFPIREQSERGDWNFFLLPVYFIAILDFEYDENTTSKFRRDVCLKDQDGDIFFDKLNFKFLQMPLFNKQENELITHFDKWLYFLKNLESFNHIPAILNEPIFQKGFEIAEISHLNVEQYEQYKKSLVQYLEVKNVFDTAFEEGEKVGIEKGIEQGIEKGIEKVAKALKEQNIAIEIIAESTGLSQEAIKRI</sequence>
<name>K9ZGE0_ANACC</name>
<dbReference type="STRING" id="272123.Anacy_2358"/>
<dbReference type="PANTHER" id="PTHR41317:SF1">
    <property type="entry name" value="PD-(D_E)XK NUCLEASE FAMILY TRANSPOSASE"/>
    <property type="match status" value="1"/>
</dbReference>
<dbReference type="OrthoDB" id="495817at2"/>
<dbReference type="KEGG" id="acy:Anacy_2358"/>
<keyword evidence="2" id="KW-1185">Reference proteome</keyword>
<organism evidence="1 2">
    <name type="scientific">Anabaena cylindrica (strain ATCC 27899 / PCC 7122)</name>
    <dbReference type="NCBI Taxonomy" id="272123"/>
    <lineage>
        <taxon>Bacteria</taxon>
        <taxon>Bacillati</taxon>
        <taxon>Cyanobacteriota</taxon>
        <taxon>Cyanophyceae</taxon>
        <taxon>Nostocales</taxon>
        <taxon>Nostocaceae</taxon>
        <taxon>Anabaena</taxon>
    </lineage>
</organism>
<reference evidence="2" key="1">
    <citation type="journal article" date="2013" name="Proc. Natl. Acad. Sci. U.S.A.">
        <title>Improving the coverage of the cyanobacterial phylum using diversity-driven genome sequencing.</title>
        <authorList>
            <person name="Shih P.M."/>
            <person name="Wu D."/>
            <person name="Latifi A."/>
            <person name="Axen S.D."/>
            <person name="Fewer D.P."/>
            <person name="Talla E."/>
            <person name="Calteau A."/>
            <person name="Cai F."/>
            <person name="Tandeau de Marsac N."/>
            <person name="Rippka R."/>
            <person name="Herdman M."/>
            <person name="Sivonen K."/>
            <person name="Coursin T."/>
            <person name="Laurent T."/>
            <person name="Goodwin L."/>
            <person name="Nolan M."/>
            <person name="Davenport K.W."/>
            <person name="Han C.S."/>
            <person name="Rubin E.M."/>
            <person name="Eisen J.A."/>
            <person name="Woyke T."/>
            <person name="Gugger M."/>
            <person name="Kerfeld C.A."/>
        </authorList>
    </citation>
    <scope>NUCLEOTIDE SEQUENCE [LARGE SCALE GENOMIC DNA]</scope>
    <source>
        <strain evidence="2">ATCC 27899 / PCC 7122</strain>
    </source>
</reference>
<dbReference type="RefSeq" id="WP_015214450.1">
    <property type="nucleotide sequence ID" value="NC_019771.1"/>
</dbReference>
<evidence type="ECO:0000313" key="2">
    <source>
        <dbReference type="Proteomes" id="UP000010474"/>
    </source>
</evidence>
<accession>K9ZGE0</accession>
<gene>
    <name evidence="1" type="ordered locus">Anacy_2358</name>
</gene>
<dbReference type="Pfam" id="PF12784">
    <property type="entry name" value="PDDEXK_2"/>
    <property type="match status" value="1"/>
</dbReference>
<dbReference type="PANTHER" id="PTHR41317">
    <property type="entry name" value="PD-(D_E)XK NUCLEASE FAMILY TRANSPOSASE"/>
    <property type="match status" value="1"/>
</dbReference>
<dbReference type="eggNOG" id="COG5464">
    <property type="taxonomic scope" value="Bacteria"/>
</dbReference>
<dbReference type="EMBL" id="CP003659">
    <property type="protein sequence ID" value="AFZ57814.1"/>
    <property type="molecule type" value="Genomic_DNA"/>
</dbReference>
<protein>
    <recommendedName>
        <fullName evidence="3">Transposase (putative) YhgA-like domain-containing protein</fullName>
    </recommendedName>
</protein>